<dbReference type="EMBL" id="CP147407">
    <property type="protein sequence ID" value="WXB97882.1"/>
    <property type="molecule type" value="Genomic_DNA"/>
</dbReference>
<dbReference type="Proteomes" id="UP001377337">
    <property type="component" value="Chromosome"/>
</dbReference>
<proteinExistence type="predicted"/>
<protein>
    <submittedName>
        <fullName evidence="1">Uncharacterized protein</fullName>
    </submittedName>
</protein>
<reference evidence="1 2" key="1">
    <citation type="submission" date="2024-02" db="EMBL/GenBank/DDBJ databases">
        <title>Seven novel Bacillus-like species.</title>
        <authorList>
            <person name="Liu G."/>
        </authorList>
    </citation>
    <scope>NUCLEOTIDE SEQUENCE [LARGE SCALE GENOMIC DNA]</scope>
    <source>
        <strain evidence="1 2">FJAT-52054</strain>
    </source>
</reference>
<sequence length="54" mass="6154">MNFLKKWLGPKEQKDCCNVIIEEVKDDSCCSKQMEELTKAAENSGQRNGYEARG</sequence>
<gene>
    <name evidence="1" type="ORF">WCV65_05235</name>
</gene>
<evidence type="ECO:0000313" key="2">
    <source>
        <dbReference type="Proteomes" id="UP001377337"/>
    </source>
</evidence>
<keyword evidence="2" id="KW-1185">Reference proteome</keyword>
<dbReference type="RefSeq" id="WP_338780599.1">
    <property type="nucleotide sequence ID" value="NZ_CP147407.1"/>
</dbReference>
<accession>A0ABZ2NL69</accession>
<name>A0ABZ2NL69_9BACI</name>
<organism evidence="1 2">
    <name type="scientific">Metabacillus sediminis</name>
    <dbReference type="NCBI Taxonomy" id="3117746"/>
    <lineage>
        <taxon>Bacteria</taxon>
        <taxon>Bacillati</taxon>
        <taxon>Bacillota</taxon>
        <taxon>Bacilli</taxon>
        <taxon>Bacillales</taxon>
        <taxon>Bacillaceae</taxon>
        <taxon>Metabacillus</taxon>
    </lineage>
</organism>
<evidence type="ECO:0000313" key="1">
    <source>
        <dbReference type="EMBL" id="WXB97882.1"/>
    </source>
</evidence>